<dbReference type="AlphaFoldDB" id="A0A914S8N2"/>
<proteinExistence type="predicted"/>
<dbReference type="WBParaSite" id="PEQ_0001053601-mRNA-1">
    <property type="protein sequence ID" value="PEQ_0001053601-mRNA-1"/>
    <property type="gene ID" value="PEQ_0001053601"/>
</dbReference>
<keyword evidence="1" id="KW-1185">Reference proteome</keyword>
<accession>A0A914S8N2</accession>
<evidence type="ECO:0000313" key="1">
    <source>
        <dbReference type="Proteomes" id="UP000887564"/>
    </source>
</evidence>
<dbReference type="Proteomes" id="UP000887564">
    <property type="component" value="Unplaced"/>
</dbReference>
<evidence type="ECO:0000313" key="2">
    <source>
        <dbReference type="WBParaSite" id="PEQ_0001053601-mRNA-1"/>
    </source>
</evidence>
<reference evidence="2" key="1">
    <citation type="submission" date="2022-11" db="UniProtKB">
        <authorList>
            <consortium name="WormBaseParasite"/>
        </authorList>
    </citation>
    <scope>IDENTIFICATION</scope>
</reference>
<protein>
    <submittedName>
        <fullName evidence="2">Uncharacterized protein</fullName>
    </submittedName>
</protein>
<organism evidence="1 2">
    <name type="scientific">Parascaris equorum</name>
    <name type="common">Equine roundworm</name>
    <dbReference type="NCBI Taxonomy" id="6256"/>
    <lineage>
        <taxon>Eukaryota</taxon>
        <taxon>Metazoa</taxon>
        <taxon>Ecdysozoa</taxon>
        <taxon>Nematoda</taxon>
        <taxon>Chromadorea</taxon>
        <taxon>Rhabditida</taxon>
        <taxon>Spirurina</taxon>
        <taxon>Ascaridomorpha</taxon>
        <taxon>Ascaridoidea</taxon>
        <taxon>Ascarididae</taxon>
        <taxon>Parascaris</taxon>
    </lineage>
</organism>
<sequence>MQLVRGLLFCRHTRTDFGENIRTGIELTKLAGSKSRERMDDRAIVVSCFEENSVSNSDNVTKHANFPHSSNRRVRINAGTRVRLGQMLCFCFPNSKLRACVIIKIILPVAFVNAFFRKLEEICRSNFLMYVVGSMGTCACGVRRYRISMYSWDRPHSY</sequence>
<name>A0A914S8N2_PAREQ</name>